<keyword evidence="1" id="KW-1133">Transmembrane helix</keyword>
<name>A0A2I0AC85_9ASPA</name>
<dbReference type="PANTHER" id="PTHR33868:SF10">
    <property type="entry name" value="OS08G0483100 PROTEIN"/>
    <property type="match status" value="1"/>
</dbReference>
<sequence length="170" mass="18431">MDNPSTTVPKTLISDDPPMGLGLSRRASHLLQNCDLPPPLKLFSPFEDPFPLNGGKASNDDSVNRGLMRTLLLSQMRARVAAERAELTGSGTCRLAEMLLDESLRLSVHRRWTMMLELEVSMLRGRISMPVEDDGGGGEEDGEAEIAWCLALALCFGVAGVGFAIGRSLF</sequence>
<reference evidence="2 3" key="1">
    <citation type="journal article" date="2017" name="Nature">
        <title>The Apostasia genome and the evolution of orchids.</title>
        <authorList>
            <person name="Zhang G.Q."/>
            <person name="Liu K.W."/>
            <person name="Li Z."/>
            <person name="Lohaus R."/>
            <person name="Hsiao Y.Y."/>
            <person name="Niu S.C."/>
            <person name="Wang J.Y."/>
            <person name="Lin Y.C."/>
            <person name="Xu Q."/>
            <person name="Chen L.J."/>
            <person name="Yoshida K."/>
            <person name="Fujiwara S."/>
            <person name="Wang Z.W."/>
            <person name="Zhang Y.Q."/>
            <person name="Mitsuda N."/>
            <person name="Wang M."/>
            <person name="Liu G.H."/>
            <person name="Pecoraro L."/>
            <person name="Huang H.X."/>
            <person name="Xiao X.J."/>
            <person name="Lin M."/>
            <person name="Wu X.Y."/>
            <person name="Wu W.L."/>
            <person name="Chen Y.Y."/>
            <person name="Chang S.B."/>
            <person name="Sakamoto S."/>
            <person name="Ohme-Takagi M."/>
            <person name="Yagi M."/>
            <person name="Zeng S.J."/>
            <person name="Shen C.Y."/>
            <person name="Yeh C.M."/>
            <person name="Luo Y.B."/>
            <person name="Tsai W.C."/>
            <person name="Van de Peer Y."/>
            <person name="Liu Z.J."/>
        </authorList>
    </citation>
    <scope>NUCLEOTIDE SEQUENCE [LARGE SCALE GENOMIC DNA]</scope>
    <source>
        <strain evidence="3">cv. Shenzhen</strain>
        <tissue evidence="2">Stem</tissue>
    </source>
</reference>
<keyword evidence="1" id="KW-0472">Membrane</keyword>
<keyword evidence="1" id="KW-0812">Transmembrane</keyword>
<evidence type="ECO:0000313" key="2">
    <source>
        <dbReference type="EMBL" id="PKA53163.1"/>
    </source>
</evidence>
<keyword evidence="3" id="KW-1185">Reference proteome</keyword>
<protein>
    <submittedName>
        <fullName evidence="2">Uncharacterized protein</fullName>
    </submittedName>
</protein>
<accession>A0A2I0AC85</accession>
<dbReference type="AlphaFoldDB" id="A0A2I0AC85"/>
<gene>
    <name evidence="2" type="ORF">AXF42_Ash009893</name>
</gene>
<evidence type="ECO:0000256" key="1">
    <source>
        <dbReference type="SAM" id="Phobius"/>
    </source>
</evidence>
<organism evidence="2 3">
    <name type="scientific">Apostasia shenzhenica</name>
    <dbReference type="NCBI Taxonomy" id="1088818"/>
    <lineage>
        <taxon>Eukaryota</taxon>
        <taxon>Viridiplantae</taxon>
        <taxon>Streptophyta</taxon>
        <taxon>Embryophyta</taxon>
        <taxon>Tracheophyta</taxon>
        <taxon>Spermatophyta</taxon>
        <taxon>Magnoliopsida</taxon>
        <taxon>Liliopsida</taxon>
        <taxon>Asparagales</taxon>
        <taxon>Orchidaceae</taxon>
        <taxon>Apostasioideae</taxon>
        <taxon>Apostasia</taxon>
    </lineage>
</organism>
<dbReference type="PANTHER" id="PTHR33868">
    <property type="entry name" value="EXPRESSED PROTEIN"/>
    <property type="match status" value="1"/>
</dbReference>
<dbReference type="EMBL" id="KZ451999">
    <property type="protein sequence ID" value="PKA53163.1"/>
    <property type="molecule type" value="Genomic_DNA"/>
</dbReference>
<proteinExistence type="predicted"/>
<dbReference type="Proteomes" id="UP000236161">
    <property type="component" value="Unassembled WGS sequence"/>
</dbReference>
<evidence type="ECO:0000313" key="3">
    <source>
        <dbReference type="Proteomes" id="UP000236161"/>
    </source>
</evidence>
<feature type="transmembrane region" description="Helical" evidence="1">
    <location>
        <begin position="146"/>
        <end position="165"/>
    </location>
</feature>
<dbReference type="OrthoDB" id="1673621at2759"/>